<feature type="coiled-coil region" evidence="1">
    <location>
        <begin position="278"/>
        <end position="392"/>
    </location>
</feature>
<feature type="coiled-coil region" evidence="1">
    <location>
        <begin position="642"/>
        <end position="716"/>
    </location>
</feature>
<dbReference type="Gene3D" id="1.10.287.1490">
    <property type="match status" value="1"/>
</dbReference>
<sequence>MSAASSVNESSFVVFLSQQLDAAQIQAQDKESLHNERVLTDTALREQLEKQAHSLETVNQELTQDLLQLKHELTSWEANCTTLRDQNQELQRENDEIRSKLAVLLQQQSQEAMETNNSGSVVNSFKRLQKDYEELKLVKMGLVQRNITLNDQNNEMKSEWGQQVQCITSLEQQNKTLQEALSSVKDENESLTVKSEQLRKENDILVHQNAQLINKLRAQKTEMGVLELNRSSANHLTEQENTVQHHNPQLYSTPVRNKPSLQNQQTFKDDALERQDLYQEVIEKNFQLRAAVDELEKTLAAKNATISNLERDITRARQSMLSYQSQKPRMEEMQRRDTALTKEIEFLKAKVLDLTKECQELQNVVAGNDKWSVQLRQEMKNMHNQFEELTVQKTKDLRRENNALRDALANEKGIVAQLKLNNSQEKETEILELQTILQTAQAMVYEILPSETLYPLGQESNELLASLSRLRQVVRKMEHFKLKSKDIIDQLRHELSIATMDQKKSVSQQNTLHQELLSCKLRETQLENQLTSLQYEFDLKSSEVKRIAQSNESFKAKAANCLEYLQTMEAQNNSLKDKYTSALQEKDNLARSVEAQVKTLSANLSAAIENGLQFKKNILTRSIALLTALGYSSKSSTVTSGKEALELAISKAQDLMKEKTDLQKSAQSSPNTSPGDISAKKLKNLASMIVRREKKIAELNEHMNQLFQECISLQQTNTSYAVEIERLRLRERHLEQDVAYLSCKNRKVPTPVQVEYPITDYSQPNN</sequence>
<feature type="region of interest" description="Disordered" evidence="2">
    <location>
        <begin position="238"/>
        <end position="257"/>
    </location>
</feature>
<evidence type="ECO:0000313" key="4">
    <source>
        <dbReference type="Proteomes" id="UP000243217"/>
    </source>
</evidence>
<dbReference type="STRING" id="74557.A0A1V9YZK3"/>
<gene>
    <name evidence="3" type="ORF">THRCLA_09062</name>
</gene>
<dbReference type="EMBL" id="JNBS01002444">
    <property type="protein sequence ID" value="OQR91229.1"/>
    <property type="molecule type" value="Genomic_DNA"/>
</dbReference>
<evidence type="ECO:0000256" key="2">
    <source>
        <dbReference type="SAM" id="MobiDB-lite"/>
    </source>
</evidence>
<dbReference type="Proteomes" id="UP000243217">
    <property type="component" value="Unassembled WGS sequence"/>
</dbReference>
<proteinExistence type="predicted"/>
<keyword evidence="4" id="KW-1185">Reference proteome</keyword>
<comment type="caution">
    <text evidence="3">The sequence shown here is derived from an EMBL/GenBank/DDBJ whole genome shotgun (WGS) entry which is preliminary data.</text>
</comment>
<dbReference type="AlphaFoldDB" id="A0A1V9YZK3"/>
<dbReference type="OrthoDB" id="75856at2759"/>
<evidence type="ECO:0000256" key="1">
    <source>
        <dbReference type="SAM" id="Coils"/>
    </source>
</evidence>
<keyword evidence="1" id="KW-0175">Coiled coil</keyword>
<accession>A0A1V9YZK3</accession>
<name>A0A1V9YZK3_9STRA</name>
<feature type="coiled-coil region" evidence="1">
    <location>
        <begin position="167"/>
        <end position="215"/>
    </location>
</feature>
<feature type="coiled-coil region" evidence="1">
    <location>
        <begin position="45"/>
        <end position="107"/>
    </location>
</feature>
<protein>
    <submittedName>
        <fullName evidence="3">Uncharacterized protein</fullName>
    </submittedName>
</protein>
<feature type="coiled-coil region" evidence="1">
    <location>
        <begin position="565"/>
        <end position="610"/>
    </location>
</feature>
<organism evidence="3 4">
    <name type="scientific">Thraustotheca clavata</name>
    <dbReference type="NCBI Taxonomy" id="74557"/>
    <lineage>
        <taxon>Eukaryota</taxon>
        <taxon>Sar</taxon>
        <taxon>Stramenopiles</taxon>
        <taxon>Oomycota</taxon>
        <taxon>Saprolegniomycetes</taxon>
        <taxon>Saprolegniales</taxon>
        <taxon>Achlyaceae</taxon>
        <taxon>Thraustotheca</taxon>
    </lineage>
</organism>
<evidence type="ECO:0000313" key="3">
    <source>
        <dbReference type="EMBL" id="OQR91229.1"/>
    </source>
</evidence>
<reference evidence="3 4" key="1">
    <citation type="journal article" date="2014" name="Genome Biol. Evol.">
        <title>The secreted proteins of Achlya hypogyna and Thraustotheca clavata identify the ancestral oomycete secretome and reveal gene acquisitions by horizontal gene transfer.</title>
        <authorList>
            <person name="Misner I."/>
            <person name="Blouin N."/>
            <person name="Leonard G."/>
            <person name="Richards T.A."/>
            <person name="Lane C.E."/>
        </authorList>
    </citation>
    <scope>NUCLEOTIDE SEQUENCE [LARGE SCALE GENOMIC DNA]</scope>
    <source>
        <strain evidence="3 4">ATCC 34112</strain>
    </source>
</reference>